<keyword evidence="8 14" id="KW-0328">Glycosyltransferase</keyword>
<comment type="subunit">
    <text evidence="5">Homodimer.</text>
</comment>
<dbReference type="InterPro" id="IPR017459">
    <property type="entry name" value="Glycosyl_Trfase_fam3_N_dom"/>
</dbReference>
<evidence type="ECO:0000256" key="12">
    <source>
        <dbReference type="ARBA" id="ARBA00048525"/>
    </source>
</evidence>
<dbReference type="PIRSF" id="PIRSF000478">
    <property type="entry name" value="TP_PyNP"/>
    <property type="match status" value="1"/>
</dbReference>
<dbReference type="GO" id="GO:0006206">
    <property type="term" value="P:pyrimidine nucleobase metabolic process"/>
    <property type="evidence" value="ECO:0007669"/>
    <property type="project" value="InterPro"/>
</dbReference>
<evidence type="ECO:0000256" key="1">
    <source>
        <dbReference type="ARBA" id="ARBA00001066"/>
    </source>
</evidence>
<dbReference type="Gene3D" id="1.20.970.10">
    <property type="entry name" value="Transferase, Pyrimidine Nucleoside Phosphorylase, Chain C"/>
    <property type="match status" value="1"/>
</dbReference>
<evidence type="ECO:0000256" key="11">
    <source>
        <dbReference type="ARBA" id="ARBA00048453"/>
    </source>
</evidence>
<evidence type="ECO:0000256" key="4">
    <source>
        <dbReference type="ARBA" id="ARBA00006915"/>
    </source>
</evidence>
<evidence type="ECO:0000256" key="5">
    <source>
        <dbReference type="ARBA" id="ARBA00011738"/>
    </source>
</evidence>
<keyword evidence="10" id="KW-0479">Metal-binding</keyword>
<dbReference type="AlphaFoldDB" id="A0A426FY79"/>
<dbReference type="InterPro" id="IPR036566">
    <property type="entry name" value="PYNP-like_C_sf"/>
</dbReference>
<dbReference type="NCBIfam" id="NF004747">
    <property type="entry name" value="PRK06078.1"/>
    <property type="match status" value="1"/>
</dbReference>
<dbReference type="EMBL" id="QEMY02000001">
    <property type="protein sequence ID" value="RRN47611.1"/>
    <property type="molecule type" value="Genomic_DNA"/>
</dbReference>
<accession>A0A426FY79</accession>
<evidence type="ECO:0000256" key="3">
    <source>
        <dbReference type="ARBA" id="ARBA00003877"/>
    </source>
</evidence>
<name>A0A426FY79_9STRE</name>
<dbReference type="Gene3D" id="3.90.1170.30">
    <property type="entry name" value="Pyrimidine nucleoside phosphorylase-like, C-terminal domain"/>
    <property type="match status" value="1"/>
</dbReference>
<evidence type="ECO:0000313" key="14">
    <source>
        <dbReference type="EMBL" id="RRN47611.1"/>
    </source>
</evidence>
<comment type="catalytic activity">
    <reaction evidence="12">
        <text>thymidine + phosphate = 2-deoxy-alpha-D-ribose 1-phosphate + thymine</text>
        <dbReference type="Rhea" id="RHEA:16037"/>
        <dbReference type="ChEBI" id="CHEBI:17748"/>
        <dbReference type="ChEBI" id="CHEBI:17821"/>
        <dbReference type="ChEBI" id="CHEBI:43474"/>
        <dbReference type="ChEBI" id="CHEBI:57259"/>
        <dbReference type="EC" id="2.4.2.2"/>
    </reaction>
</comment>
<dbReference type="SMART" id="SM00941">
    <property type="entry name" value="PYNP_C"/>
    <property type="match status" value="1"/>
</dbReference>
<dbReference type="PANTHER" id="PTHR10515:SF0">
    <property type="entry name" value="THYMIDINE PHOSPHORYLASE"/>
    <property type="match status" value="1"/>
</dbReference>
<dbReference type="Pfam" id="PF07831">
    <property type="entry name" value="PYNP_C"/>
    <property type="match status" value="1"/>
</dbReference>
<dbReference type="NCBIfam" id="NF004490">
    <property type="entry name" value="PRK05820.1"/>
    <property type="match status" value="1"/>
</dbReference>
<dbReference type="GO" id="GO:0005829">
    <property type="term" value="C:cytosol"/>
    <property type="evidence" value="ECO:0007669"/>
    <property type="project" value="TreeGrafter"/>
</dbReference>
<dbReference type="InterPro" id="IPR000053">
    <property type="entry name" value="Thymidine/pyrmidine_PPase"/>
</dbReference>
<dbReference type="NCBIfam" id="TIGR02644">
    <property type="entry name" value="Y_phosphoryl"/>
    <property type="match status" value="1"/>
</dbReference>
<dbReference type="FunFam" id="1.20.970.10:FF:000002">
    <property type="entry name" value="Pyrimidine-nucleoside phosphorylase"/>
    <property type="match status" value="1"/>
</dbReference>
<comment type="similarity">
    <text evidence="4">Belongs to the thymidine/pyrimidine-nucleoside phosphorylase family.</text>
</comment>
<dbReference type="InterPro" id="IPR035902">
    <property type="entry name" value="Nuc_phospho_transferase"/>
</dbReference>
<dbReference type="GO" id="GO:0004645">
    <property type="term" value="F:1,4-alpha-oligoglucan phosphorylase activity"/>
    <property type="evidence" value="ECO:0007669"/>
    <property type="project" value="InterPro"/>
</dbReference>
<dbReference type="SUPFAM" id="SSF52418">
    <property type="entry name" value="Nucleoside phosphorylase/phosphoribosyltransferase catalytic domain"/>
    <property type="match status" value="1"/>
</dbReference>
<comment type="function">
    <text evidence="3">Catalyzes phosphorolysis of the pyrimidine nucleosides uridine, thymidine and 2'-deoxyuridine with the formation of the corresponding pyrimidine base and ribose-1-phosphate.</text>
</comment>
<reference evidence="14" key="1">
    <citation type="submission" date="2018-11" db="EMBL/GenBank/DDBJ databases">
        <title>Streptococcus halitosis sp. nov. isolated from oral cavity of patient with halitosis.</title>
        <authorList>
            <person name="Tetz V."/>
            <person name="Tetz G."/>
        </authorList>
    </citation>
    <scope>NUCLEOTIDE SEQUENCE [LARGE SCALE GENOMIC DNA]</scope>
    <source>
        <strain evidence="14">VT-4</strain>
    </source>
</reference>
<dbReference type="PROSITE" id="PS00647">
    <property type="entry name" value="THYMID_PHOSPHORYLASE"/>
    <property type="match status" value="1"/>
</dbReference>
<protein>
    <recommendedName>
        <fullName evidence="7">Pyrimidine-nucleoside phosphorylase</fullName>
        <ecNumber evidence="6">2.4.2.2</ecNumber>
    </recommendedName>
</protein>
<evidence type="ECO:0000256" key="7">
    <source>
        <dbReference type="ARBA" id="ARBA00014680"/>
    </source>
</evidence>
<dbReference type="InterPro" id="IPR000312">
    <property type="entry name" value="Glycosyl_Trfase_fam3"/>
</dbReference>
<dbReference type="Pfam" id="PF02885">
    <property type="entry name" value="Glycos_trans_3N"/>
    <property type="match status" value="1"/>
</dbReference>
<evidence type="ECO:0000259" key="13">
    <source>
        <dbReference type="SMART" id="SM00941"/>
    </source>
</evidence>
<comment type="cofactor">
    <cofactor evidence="2">
        <name>K(+)</name>
        <dbReference type="ChEBI" id="CHEBI:29103"/>
    </cofactor>
</comment>
<dbReference type="SUPFAM" id="SSF47648">
    <property type="entry name" value="Nucleoside phosphorylase/phosphoribosyltransferase N-terminal domain"/>
    <property type="match status" value="1"/>
</dbReference>
<dbReference type="Pfam" id="PF00591">
    <property type="entry name" value="Glycos_transf_3"/>
    <property type="match status" value="1"/>
</dbReference>
<dbReference type="GO" id="GO:0046872">
    <property type="term" value="F:metal ion binding"/>
    <property type="evidence" value="ECO:0007669"/>
    <property type="project" value="UniProtKB-KW"/>
</dbReference>
<evidence type="ECO:0000256" key="8">
    <source>
        <dbReference type="ARBA" id="ARBA00022676"/>
    </source>
</evidence>
<keyword evidence="15" id="KW-1185">Reference proteome</keyword>
<comment type="caution">
    <text evidence="14">The sequence shown here is derived from an EMBL/GenBank/DDBJ whole genome shotgun (WGS) entry which is preliminary data.</text>
</comment>
<dbReference type="RefSeq" id="WP_109290109.1">
    <property type="nucleotide sequence ID" value="NZ_QEMY02000001.1"/>
</dbReference>
<dbReference type="GO" id="GO:0047847">
    <property type="term" value="F:deoxyuridine phosphorylase activity"/>
    <property type="evidence" value="ECO:0007669"/>
    <property type="project" value="RHEA"/>
</dbReference>
<dbReference type="InterPro" id="IPR036320">
    <property type="entry name" value="Glycosyl_Trfase_fam3_N_dom_sf"/>
</dbReference>
<proteinExistence type="inferred from homology"/>
<comment type="catalytic activity">
    <reaction evidence="11">
        <text>uridine + phosphate = alpha-D-ribose 1-phosphate + uracil</text>
        <dbReference type="Rhea" id="RHEA:24388"/>
        <dbReference type="ChEBI" id="CHEBI:16704"/>
        <dbReference type="ChEBI" id="CHEBI:17568"/>
        <dbReference type="ChEBI" id="CHEBI:43474"/>
        <dbReference type="ChEBI" id="CHEBI:57720"/>
        <dbReference type="EC" id="2.4.2.2"/>
    </reaction>
</comment>
<feature type="domain" description="Pyrimidine nucleoside phosphorylase C-terminal" evidence="13">
    <location>
        <begin position="338"/>
        <end position="411"/>
    </location>
</feature>
<evidence type="ECO:0000256" key="9">
    <source>
        <dbReference type="ARBA" id="ARBA00022679"/>
    </source>
</evidence>
<keyword evidence="9 14" id="KW-0808">Transferase</keyword>
<dbReference type="Proteomes" id="UP000245553">
    <property type="component" value="Unassembled WGS sequence"/>
</dbReference>
<dbReference type="PANTHER" id="PTHR10515">
    <property type="entry name" value="THYMIDINE PHOSPHORYLASE"/>
    <property type="match status" value="1"/>
</dbReference>
<comment type="catalytic activity">
    <reaction evidence="1">
        <text>2'-deoxyuridine + phosphate = 2-deoxy-alpha-D-ribose 1-phosphate + uracil</text>
        <dbReference type="Rhea" id="RHEA:22824"/>
        <dbReference type="ChEBI" id="CHEBI:16450"/>
        <dbReference type="ChEBI" id="CHEBI:17568"/>
        <dbReference type="ChEBI" id="CHEBI:43474"/>
        <dbReference type="ChEBI" id="CHEBI:57259"/>
        <dbReference type="EC" id="2.4.2.2"/>
    </reaction>
</comment>
<dbReference type="FunFam" id="3.40.1030.10:FF:000003">
    <property type="entry name" value="Pyrimidine-nucleoside phosphorylase"/>
    <property type="match status" value="1"/>
</dbReference>
<dbReference type="Gene3D" id="3.40.1030.10">
    <property type="entry name" value="Nucleoside phosphorylase/phosphoribosyltransferase catalytic domain"/>
    <property type="match status" value="1"/>
</dbReference>
<evidence type="ECO:0000313" key="15">
    <source>
        <dbReference type="Proteomes" id="UP000245553"/>
    </source>
</evidence>
<dbReference type="InterPro" id="IPR013102">
    <property type="entry name" value="PYNP_C"/>
</dbReference>
<dbReference type="SUPFAM" id="SSF54680">
    <property type="entry name" value="Pyrimidine nucleoside phosphorylase C-terminal domain"/>
    <property type="match status" value="1"/>
</dbReference>
<evidence type="ECO:0000256" key="6">
    <source>
        <dbReference type="ARBA" id="ARBA00011889"/>
    </source>
</evidence>
<sequence length="425" mass="46120">MRAVDLIQKKRDGQELTSSEIKWLVEGYVAGTVPDYQMSAFAMAVYFKGMTTREISDLTMNMVKTGQEFDLSAIEGVKVDKHSTGGVGDKVTLILAPLVASFGVPVAKMSGRGLGHTGGTLDKLEAIKGYQVERSQEDFIRQVQDIGVSVIGQSDQLVKADKLLYALRDVTATVDTIPLIASSVMSKKIAAGADAILLDVTVGEGAFMKTVDEARELAQTMVDLGKAVGRKTVAVITDMSQPLGRAIGNRLEILEAIEILQGKGREDISHFICELAQIMLGLANVEKTVEEVRQHLENGQALAKFEEMVAAQGGDLEDLYRPVKVAHVVDIPAQESGVISALPAMEFGLYAMRLGAGRAVKSDDLDYETGIVFEKKVGDSVQKGEIVAKVYTNGKISPQLVTEFQKYVKINDRVKRLQEIIEIIS</sequence>
<dbReference type="GO" id="GO:0009032">
    <property type="term" value="F:thymidine phosphorylase activity"/>
    <property type="evidence" value="ECO:0007669"/>
    <property type="project" value="TreeGrafter"/>
</dbReference>
<gene>
    <name evidence="14" type="ORF">DB729_004870</name>
</gene>
<dbReference type="GO" id="GO:0006213">
    <property type="term" value="P:pyrimidine nucleoside metabolic process"/>
    <property type="evidence" value="ECO:0007669"/>
    <property type="project" value="InterPro"/>
</dbReference>
<dbReference type="InterPro" id="IPR017872">
    <property type="entry name" value="Pyrmidine_PPase_CS"/>
</dbReference>
<organism evidence="14 15">
    <name type="scientific">Streptococcus halitosis</name>
    <dbReference type="NCBI Taxonomy" id="2172545"/>
    <lineage>
        <taxon>Bacteria</taxon>
        <taxon>Bacillati</taxon>
        <taxon>Bacillota</taxon>
        <taxon>Bacilli</taxon>
        <taxon>Lactobacillales</taxon>
        <taxon>Streptococcaceae</taxon>
        <taxon>Streptococcus</taxon>
    </lineage>
</organism>
<evidence type="ECO:0000256" key="2">
    <source>
        <dbReference type="ARBA" id="ARBA00001958"/>
    </source>
</evidence>
<dbReference type="InterPro" id="IPR018090">
    <property type="entry name" value="Pyrmidine_PPas_bac/euk"/>
</dbReference>
<dbReference type="EC" id="2.4.2.2" evidence="6"/>
<dbReference type="GO" id="GO:0004850">
    <property type="term" value="F:uridine phosphorylase activity"/>
    <property type="evidence" value="ECO:0007669"/>
    <property type="project" value="RHEA"/>
</dbReference>
<evidence type="ECO:0000256" key="10">
    <source>
        <dbReference type="ARBA" id="ARBA00022723"/>
    </source>
</evidence>